<dbReference type="Proteomes" id="UP000887159">
    <property type="component" value="Unassembled WGS sequence"/>
</dbReference>
<name>A0A8X6SQ41_TRICX</name>
<gene>
    <name evidence="2" type="ORF">TNCV_1571861</name>
</gene>
<comment type="caution">
    <text evidence="2">The sequence shown here is derived from an EMBL/GenBank/DDBJ whole genome shotgun (WGS) entry which is preliminary data.</text>
</comment>
<accession>A0A8X6SQ41</accession>
<evidence type="ECO:0000256" key="1">
    <source>
        <dbReference type="SAM" id="MobiDB-lite"/>
    </source>
</evidence>
<evidence type="ECO:0000313" key="2">
    <source>
        <dbReference type="EMBL" id="GFY15375.1"/>
    </source>
</evidence>
<keyword evidence="3" id="KW-1185">Reference proteome</keyword>
<dbReference type="EMBL" id="BMAU01021334">
    <property type="protein sequence ID" value="GFY15375.1"/>
    <property type="molecule type" value="Genomic_DNA"/>
</dbReference>
<evidence type="ECO:0000313" key="3">
    <source>
        <dbReference type="Proteomes" id="UP000887159"/>
    </source>
</evidence>
<feature type="compositionally biased region" description="Polar residues" evidence="1">
    <location>
        <begin position="1"/>
        <end position="30"/>
    </location>
</feature>
<proteinExistence type="predicted"/>
<dbReference type="AlphaFoldDB" id="A0A8X6SQ41"/>
<organism evidence="2 3">
    <name type="scientific">Trichonephila clavipes</name>
    <name type="common">Golden silk orbweaver</name>
    <name type="synonym">Nephila clavipes</name>
    <dbReference type="NCBI Taxonomy" id="2585209"/>
    <lineage>
        <taxon>Eukaryota</taxon>
        <taxon>Metazoa</taxon>
        <taxon>Ecdysozoa</taxon>
        <taxon>Arthropoda</taxon>
        <taxon>Chelicerata</taxon>
        <taxon>Arachnida</taxon>
        <taxon>Araneae</taxon>
        <taxon>Araneomorphae</taxon>
        <taxon>Entelegynae</taxon>
        <taxon>Araneoidea</taxon>
        <taxon>Nephilidae</taxon>
        <taxon>Trichonephila</taxon>
    </lineage>
</organism>
<reference evidence="2" key="1">
    <citation type="submission" date="2020-08" db="EMBL/GenBank/DDBJ databases">
        <title>Multicomponent nature underlies the extraordinary mechanical properties of spider dragline silk.</title>
        <authorList>
            <person name="Kono N."/>
            <person name="Nakamura H."/>
            <person name="Mori M."/>
            <person name="Yoshida Y."/>
            <person name="Ohtoshi R."/>
            <person name="Malay A.D."/>
            <person name="Moran D.A.P."/>
            <person name="Tomita M."/>
            <person name="Numata K."/>
            <person name="Arakawa K."/>
        </authorList>
    </citation>
    <scope>NUCLEOTIDE SEQUENCE</scope>
</reference>
<sequence>MFTVPSIQSESSLSALNQAKNPKQPSTQMKNHSHASRIPSFDQSPSCHSAECKPPLSPCPHKDLSYGIEDCFTVQMPKKERLFRHTRIKP</sequence>
<feature type="region of interest" description="Disordered" evidence="1">
    <location>
        <begin position="1"/>
        <end position="54"/>
    </location>
</feature>
<protein>
    <submittedName>
        <fullName evidence="2">Uncharacterized protein</fullName>
    </submittedName>
</protein>